<evidence type="ECO:0000313" key="2">
    <source>
        <dbReference type="EMBL" id="GAA2933568.1"/>
    </source>
</evidence>
<evidence type="ECO:0000256" key="1">
    <source>
        <dbReference type="SAM" id="MobiDB-lite"/>
    </source>
</evidence>
<name>A0ABP6JKX7_9ACTN</name>
<feature type="compositionally biased region" description="Gly residues" evidence="1">
    <location>
        <begin position="26"/>
        <end position="38"/>
    </location>
</feature>
<feature type="compositionally biased region" description="Basic and acidic residues" evidence="1">
    <location>
        <begin position="54"/>
        <end position="69"/>
    </location>
</feature>
<accession>A0ABP6JKX7</accession>
<proteinExistence type="predicted"/>
<dbReference type="Proteomes" id="UP001500403">
    <property type="component" value="Unassembled WGS sequence"/>
</dbReference>
<dbReference type="EMBL" id="BAAAUD010000018">
    <property type="protein sequence ID" value="GAA2933568.1"/>
    <property type="molecule type" value="Genomic_DNA"/>
</dbReference>
<feature type="region of interest" description="Disordered" evidence="1">
    <location>
        <begin position="1"/>
        <end position="103"/>
    </location>
</feature>
<comment type="caution">
    <text evidence="2">The sequence shown here is derived from an EMBL/GenBank/DDBJ whole genome shotgun (WGS) entry which is preliminary data.</text>
</comment>
<organism evidence="2 3">
    <name type="scientific">Streptomyces enissocaesilis</name>
    <dbReference type="NCBI Taxonomy" id="332589"/>
    <lineage>
        <taxon>Bacteria</taxon>
        <taxon>Bacillati</taxon>
        <taxon>Actinomycetota</taxon>
        <taxon>Actinomycetes</taxon>
        <taxon>Kitasatosporales</taxon>
        <taxon>Streptomycetaceae</taxon>
        <taxon>Streptomyces</taxon>
        <taxon>Streptomyces rochei group</taxon>
    </lineage>
</organism>
<sequence length="134" mass="13896">MNAFKISGERSGRAGRRAGRGQEFAPGGGTGNSGGGPDGGPPPHEAAHHAFQHPPERAVQTDRPGVLRERPRHGGGRLVAGAARGLRAAHRPQVREERTVSGGLRPRTAARCRLLYEAAGSRAAPGGFSANVSE</sequence>
<keyword evidence="3" id="KW-1185">Reference proteome</keyword>
<gene>
    <name evidence="2" type="ORF">GCM10010446_17960</name>
</gene>
<reference evidence="3" key="1">
    <citation type="journal article" date="2019" name="Int. J. Syst. Evol. Microbiol.">
        <title>The Global Catalogue of Microorganisms (GCM) 10K type strain sequencing project: providing services to taxonomists for standard genome sequencing and annotation.</title>
        <authorList>
            <consortium name="The Broad Institute Genomics Platform"/>
            <consortium name="The Broad Institute Genome Sequencing Center for Infectious Disease"/>
            <person name="Wu L."/>
            <person name="Ma J."/>
        </authorList>
    </citation>
    <scope>NUCLEOTIDE SEQUENCE [LARGE SCALE GENOMIC DNA]</scope>
    <source>
        <strain evidence="3">JCM 9088</strain>
    </source>
</reference>
<evidence type="ECO:0000313" key="3">
    <source>
        <dbReference type="Proteomes" id="UP001500403"/>
    </source>
</evidence>
<protein>
    <submittedName>
        <fullName evidence="2">Uncharacterized protein</fullName>
    </submittedName>
</protein>